<dbReference type="EMBL" id="VUMH01000011">
    <property type="protein sequence ID" value="MSS28479.1"/>
    <property type="molecule type" value="Genomic_DNA"/>
</dbReference>
<evidence type="ECO:0000313" key="2">
    <source>
        <dbReference type="Proteomes" id="UP000477488"/>
    </source>
</evidence>
<sequence length="84" mass="9227">MDVASREKTDPVGEAKQRLRLVSAQFDPLGFVKRRPLRAAGVAFLAGLIWTSLRRRDKATASLLPLAVQMAGLAARWGLAARQR</sequence>
<dbReference type="AlphaFoldDB" id="A0A6L5XNE6"/>
<protein>
    <submittedName>
        <fullName evidence="1">Uncharacterized protein</fullName>
    </submittedName>
</protein>
<name>A0A6L5XNE6_9BACT</name>
<accession>A0A6L5XNE6</accession>
<dbReference type="Proteomes" id="UP000477488">
    <property type="component" value="Unassembled WGS sequence"/>
</dbReference>
<proteinExistence type="predicted"/>
<organism evidence="1 2">
    <name type="scientific">Desulfovibrio porci</name>
    <dbReference type="NCBI Taxonomy" id="2605782"/>
    <lineage>
        <taxon>Bacteria</taxon>
        <taxon>Pseudomonadati</taxon>
        <taxon>Thermodesulfobacteriota</taxon>
        <taxon>Desulfovibrionia</taxon>
        <taxon>Desulfovibrionales</taxon>
        <taxon>Desulfovibrionaceae</taxon>
        <taxon>Desulfovibrio</taxon>
    </lineage>
</organism>
<evidence type="ECO:0000313" key="1">
    <source>
        <dbReference type="EMBL" id="MSS28479.1"/>
    </source>
</evidence>
<gene>
    <name evidence="1" type="ORF">FYJ44_10645</name>
</gene>
<reference evidence="1 2" key="1">
    <citation type="submission" date="2019-09" db="EMBL/GenBank/DDBJ databases">
        <title>In-depth cultivation of the pig gut microbiome towards novel bacterial diversity and tailored functional studies.</title>
        <authorList>
            <person name="Wylensek D."/>
            <person name="Hitch T.C.A."/>
            <person name="Clavel T."/>
        </authorList>
    </citation>
    <scope>NUCLEOTIDE SEQUENCE [LARGE SCALE GENOMIC DNA]</scope>
    <source>
        <strain evidence="1 2">PG-178-WT-4</strain>
    </source>
</reference>
<comment type="caution">
    <text evidence="1">The sequence shown here is derived from an EMBL/GenBank/DDBJ whole genome shotgun (WGS) entry which is preliminary data.</text>
</comment>
<keyword evidence="2" id="KW-1185">Reference proteome</keyword>
<dbReference type="RefSeq" id="WP_154511916.1">
    <property type="nucleotide sequence ID" value="NZ_DBFWWU010000286.1"/>
</dbReference>